<dbReference type="InterPro" id="IPR011256">
    <property type="entry name" value="Reg_factor_effector_dom_sf"/>
</dbReference>
<dbReference type="KEGG" id="ome:OLMES_4100"/>
<evidence type="ECO:0000313" key="1">
    <source>
        <dbReference type="EMBL" id="ARU58117.1"/>
    </source>
</evidence>
<dbReference type="Gene3D" id="3.20.80.10">
    <property type="entry name" value="Regulatory factor, effector binding domain"/>
    <property type="match status" value="1"/>
</dbReference>
<dbReference type="AlphaFoldDB" id="A0A1Y0IC67"/>
<protein>
    <submittedName>
        <fullName evidence="1">Uncharacterized protein</fullName>
    </submittedName>
</protein>
<keyword evidence="2" id="KW-1185">Reference proteome</keyword>
<reference evidence="1 2" key="1">
    <citation type="submission" date="2017-05" db="EMBL/GenBank/DDBJ databases">
        <title>Genomic insights into alkan degradation activity of Oleiphilus messinensis.</title>
        <authorList>
            <person name="Kozyavkin S.A."/>
            <person name="Slesarev A.I."/>
            <person name="Golyshin P.N."/>
            <person name="Korzhenkov A."/>
            <person name="Golyshina O.N."/>
            <person name="Toshchakov S.V."/>
        </authorList>
    </citation>
    <scope>NUCLEOTIDE SEQUENCE [LARGE SCALE GENOMIC DNA]</scope>
    <source>
        <strain evidence="1 2">ME102</strain>
    </source>
</reference>
<name>A0A1Y0IC67_9GAMM</name>
<evidence type="ECO:0000313" key="2">
    <source>
        <dbReference type="Proteomes" id="UP000196027"/>
    </source>
</evidence>
<organism evidence="1 2">
    <name type="scientific">Oleiphilus messinensis</name>
    <dbReference type="NCBI Taxonomy" id="141451"/>
    <lineage>
        <taxon>Bacteria</taxon>
        <taxon>Pseudomonadati</taxon>
        <taxon>Pseudomonadota</taxon>
        <taxon>Gammaproteobacteria</taxon>
        <taxon>Oceanospirillales</taxon>
        <taxon>Oleiphilaceae</taxon>
        <taxon>Oleiphilus</taxon>
    </lineage>
</organism>
<accession>A0A1Y0IC67</accession>
<gene>
    <name evidence="1" type="ORF">OLMES_4100</name>
</gene>
<dbReference type="EMBL" id="CP021425">
    <property type="protein sequence ID" value="ARU58117.1"/>
    <property type="molecule type" value="Genomic_DNA"/>
</dbReference>
<proteinExistence type="predicted"/>
<dbReference type="Proteomes" id="UP000196027">
    <property type="component" value="Chromosome"/>
</dbReference>
<sequence length="205" mass="23344">MLPKDTPPIESRSLNNMLKKKMLKVTSRSAISSYPLPRWCLGFLLVSLSFQAFATSLEVTSKTIPRMTYLYNPYEFAKTSLETDIKNKATHLATNAIRRAKVTLEGPLTLIFDPMPTPDSKSISLQLGYPISGPVSRRGRFKIEKVPEFKCLTLRLDPQQHNTDTAWQQLYQTAQQQNLELTGEGRTVIREIDDRLEMELQLGIQ</sequence>